<name>A0A8X6FVA6_TRICU</name>
<proteinExistence type="predicted"/>
<dbReference type="Proteomes" id="UP000887116">
    <property type="component" value="Unassembled WGS sequence"/>
</dbReference>
<organism evidence="1 2">
    <name type="scientific">Trichonephila clavata</name>
    <name type="common">Joro spider</name>
    <name type="synonym">Nephila clavata</name>
    <dbReference type="NCBI Taxonomy" id="2740835"/>
    <lineage>
        <taxon>Eukaryota</taxon>
        <taxon>Metazoa</taxon>
        <taxon>Ecdysozoa</taxon>
        <taxon>Arthropoda</taxon>
        <taxon>Chelicerata</taxon>
        <taxon>Arachnida</taxon>
        <taxon>Araneae</taxon>
        <taxon>Araneomorphae</taxon>
        <taxon>Entelegynae</taxon>
        <taxon>Araneoidea</taxon>
        <taxon>Nephilidae</taxon>
        <taxon>Trichonephila</taxon>
    </lineage>
</organism>
<dbReference type="Gene3D" id="2.60.210.10">
    <property type="entry name" value="Apoptosis, Tumor Necrosis Factor Receptor Associated Protein 2, Chain A"/>
    <property type="match status" value="1"/>
</dbReference>
<dbReference type="SUPFAM" id="SSF49599">
    <property type="entry name" value="TRAF domain-like"/>
    <property type="match status" value="1"/>
</dbReference>
<reference evidence="1" key="1">
    <citation type="submission" date="2020-07" db="EMBL/GenBank/DDBJ databases">
        <title>Multicomponent nature underlies the extraordinary mechanical properties of spider dragline silk.</title>
        <authorList>
            <person name="Kono N."/>
            <person name="Nakamura H."/>
            <person name="Mori M."/>
            <person name="Yoshida Y."/>
            <person name="Ohtoshi R."/>
            <person name="Malay A.D."/>
            <person name="Moran D.A.P."/>
            <person name="Tomita M."/>
            <person name="Numata K."/>
            <person name="Arakawa K."/>
        </authorList>
    </citation>
    <scope>NUCLEOTIDE SEQUENCE</scope>
</reference>
<dbReference type="AlphaFoldDB" id="A0A8X6FVA6"/>
<comment type="caution">
    <text evidence="1">The sequence shown here is derived from an EMBL/GenBank/DDBJ whole genome shotgun (WGS) entry which is preliminary data.</text>
</comment>
<sequence length="180" mass="20817">MADGSETFLQVEDTKYVKIENFSQVNHCQKARDYFVLRRNPFLQLFCITVYPNGMSPETQGYISIHLYKCFRDPDGYGYLKMFSGANKDSFSWTLSVVDVNGTGKLYQSYAKENSAYFPYNIILPNFLERSVILKQVDELLPGDVLTMKCELYGILCSSPFLEKKHFQKNVDFQRSKTSN</sequence>
<dbReference type="OrthoDB" id="6420138at2759"/>
<dbReference type="EMBL" id="BMAO01003762">
    <property type="protein sequence ID" value="GFQ90007.1"/>
    <property type="molecule type" value="Genomic_DNA"/>
</dbReference>
<evidence type="ECO:0000313" key="1">
    <source>
        <dbReference type="EMBL" id="GFQ90007.1"/>
    </source>
</evidence>
<evidence type="ECO:0000313" key="2">
    <source>
        <dbReference type="Proteomes" id="UP000887116"/>
    </source>
</evidence>
<keyword evidence="2" id="KW-1185">Reference proteome</keyword>
<accession>A0A8X6FVA6</accession>
<dbReference type="InterPro" id="IPR008974">
    <property type="entry name" value="TRAF-like"/>
</dbReference>
<protein>
    <submittedName>
        <fullName evidence="1">BTB domain-containing protein</fullName>
    </submittedName>
</protein>
<gene>
    <name evidence="1" type="primary">AVEN_214004_1</name>
    <name evidence="1" type="ORF">TNCT_369831</name>
</gene>